<evidence type="ECO:0000259" key="7">
    <source>
        <dbReference type="SMART" id="SM00387"/>
    </source>
</evidence>
<evidence type="ECO:0000256" key="3">
    <source>
        <dbReference type="ARBA" id="ARBA00022553"/>
    </source>
</evidence>
<dbReference type="Gene3D" id="3.30.565.10">
    <property type="entry name" value="Histidine kinase-like ATPase, C-terminal domain"/>
    <property type="match status" value="1"/>
</dbReference>
<dbReference type="EMBL" id="BAAAUT010000011">
    <property type="protein sequence ID" value="GAA3127851.1"/>
    <property type="molecule type" value="Genomic_DNA"/>
</dbReference>
<keyword evidence="9" id="KW-1185">Reference proteome</keyword>
<sequence>MAARKHSIKTKIFVLLLVPLVSLVAIWGFAAAITLRSGQELLIVSRVHEHVTVPTRALATALQHERLLSLTLLGDATASRSALDAQRTKTNNARAELERLSTEARDDIPAPLWERVVRLLAATDRLTEARSGVDSRSSGRLQTLDAYTGIIDLAFDVYEKLRISADIDLIDQVRATTVVGRSREMMSRQTALISGAVAAGTITAQERARFAELVTGRRLLFAVGTQQLDDRLRTSYTRLAGTDAYAEFERIESAFRTSTRPDASWATASVTLADAFDRVAGDVSQRIADRAAPMATATLVQIGVAGGLGLVAVAASVFVSVRFGRRIGTELVGLQRAALDLADRRLPDVVARLRKGEDVCAVSEVPELNYGTTAEIVRVGEAFSSVQRTAVEAAVGQAEMRKGVGKVFVNLARRSQSLLHRQLAMLEAMERRATDPETLEDLFALDHLTTRMRRHAEGLIILSGSVPGRGWRRPVAIYDVVRAAVEEVEDYRRVTVEVPHGPALVGTVATDVIHLVAELVENATIFSPPNTPVRVHGEPAARGYAIEVEDRGLGMKPEEMAELNARLAEPPEFDLADSDRLGLFVVSRLAARHGIRVSLRPSPFGGTSAIVLVPEALVAEVSGAEPQAGPPAGWTAAEARDPVPGAGPAAGGGTGTVPGPAAGTTEGGLPRRVRRAVPDQAPPPGEPPPRVRQAGGGGPAEPSSVLTSFRAGWLRAEEEGEGR</sequence>
<accession>A0ABP6MZ17</accession>
<feature type="compositionally biased region" description="Low complexity" evidence="6">
    <location>
        <begin position="657"/>
        <end position="668"/>
    </location>
</feature>
<dbReference type="PANTHER" id="PTHR45436">
    <property type="entry name" value="SENSOR HISTIDINE KINASE YKOH"/>
    <property type="match status" value="1"/>
</dbReference>
<dbReference type="SUPFAM" id="SSF55874">
    <property type="entry name" value="ATPase domain of HSP90 chaperone/DNA topoisomerase II/histidine kinase"/>
    <property type="match status" value="1"/>
</dbReference>
<dbReference type="Pfam" id="PF08376">
    <property type="entry name" value="NIT"/>
    <property type="match status" value="1"/>
</dbReference>
<feature type="compositionally biased region" description="Pro residues" evidence="6">
    <location>
        <begin position="680"/>
        <end position="690"/>
    </location>
</feature>
<organism evidence="8 9">
    <name type="scientific">Planomonospora alba</name>
    <dbReference type="NCBI Taxonomy" id="161354"/>
    <lineage>
        <taxon>Bacteria</taxon>
        <taxon>Bacillati</taxon>
        <taxon>Actinomycetota</taxon>
        <taxon>Actinomycetes</taxon>
        <taxon>Streptosporangiales</taxon>
        <taxon>Streptosporangiaceae</taxon>
        <taxon>Planomonospora</taxon>
    </lineage>
</organism>
<evidence type="ECO:0000313" key="9">
    <source>
        <dbReference type="Proteomes" id="UP001500320"/>
    </source>
</evidence>
<comment type="catalytic activity">
    <reaction evidence="1">
        <text>ATP + protein L-histidine = ADP + protein N-phospho-L-histidine.</text>
        <dbReference type="EC" id="2.7.13.3"/>
    </reaction>
</comment>
<dbReference type="InterPro" id="IPR036890">
    <property type="entry name" value="HATPase_C_sf"/>
</dbReference>
<evidence type="ECO:0000256" key="5">
    <source>
        <dbReference type="ARBA" id="ARBA00022777"/>
    </source>
</evidence>
<dbReference type="Pfam" id="PF02518">
    <property type="entry name" value="HATPase_c"/>
    <property type="match status" value="1"/>
</dbReference>
<dbReference type="Proteomes" id="UP001500320">
    <property type="component" value="Unassembled WGS sequence"/>
</dbReference>
<dbReference type="InterPro" id="IPR050428">
    <property type="entry name" value="TCS_sensor_his_kinase"/>
</dbReference>
<proteinExistence type="predicted"/>
<comment type="caution">
    <text evidence="8">The sequence shown here is derived from an EMBL/GenBank/DDBJ whole genome shotgun (WGS) entry which is preliminary data.</text>
</comment>
<protein>
    <recommendedName>
        <fullName evidence="2">histidine kinase</fullName>
        <ecNumber evidence="2">2.7.13.3</ecNumber>
    </recommendedName>
</protein>
<evidence type="ECO:0000256" key="1">
    <source>
        <dbReference type="ARBA" id="ARBA00000085"/>
    </source>
</evidence>
<keyword evidence="3" id="KW-0597">Phosphoprotein</keyword>
<evidence type="ECO:0000256" key="6">
    <source>
        <dbReference type="SAM" id="MobiDB-lite"/>
    </source>
</evidence>
<evidence type="ECO:0000256" key="4">
    <source>
        <dbReference type="ARBA" id="ARBA00022679"/>
    </source>
</evidence>
<dbReference type="InterPro" id="IPR003594">
    <property type="entry name" value="HATPase_dom"/>
</dbReference>
<gene>
    <name evidence="8" type="ORF">GCM10010466_18310</name>
</gene>
<dbReference type="InterPro" id="IPR013587">
    <property type="entry name" value="Nitrate/nitrite_sensing"/>
</dbReference>
<keyword evidence="4" id="KW-0808">Transferase</keyword>
<dbReference type="SMART" id="SM00387">
    <property type="entry name" value="HATPase_c"/>
    <property type="match status" value="1"/>
</dbReference>
<dbReference type="EC" id="2.7.13.3" evidence="2"/>
<evidence type="ECO:0000256" key="2">
    <source>
        <dbReference type="ARBA" id="ARBA00012438"/>
    </source>
</evidence>
<keyword evidence="5" id="KW-0418">Kinase</keyword>
<dbReference type="PANTHER" id="PTHR45436:SF5">
    <property type="entry name" value="SENSOR HISTIDINE KINASE TRCS"/>
    <property type="match status" value="1"/>
</dbReference>
<reference evidence="9" key="1">
    <citation type="journal article" date="2019" name="Int. J. Syst. Evol. Microbiol.">
        <title>The Global Catalogue of Microorganisms (GCM) 10K type strain sequencing project: providing services to taxonomists for standard genome sequencing and annotation.</title>
        <authorList>
            <consortium name="The Broad Institute Genomics Platform"/>
            <consortium name="The Broad Institute Genome Sequencing Center for Infectious Disease"/>
            <person name="Wu L."/>
            <person name="Ma J."/>
        </authorList>
    </citation>
    <scope>NUCLEOTIDE SEQUENCE [LARGE SCALE GENOMIC DNA]</scope>
    <source>
        <strain evidence="9">JCM 9373</strain>
    </source>
</reference>
<feature type="region of interest" description="Disordered" evidence="6">
    <location>
        <begin position="624"/>
        <end position="723"/>
    </location>
</feature>
<feature type="domain" description="Histidine kinase/HSP90-like ATPase" evidence="7">
    <location>
        <begin position="507"/>
        <end position="617"/>
    </location>
</feature>
<name>A0ABP6MZ17_9ACTN</name>
<evidence type="ECO:0000313" key="8">
    <source>
        <dbReference type="EMBL" id="GAA3127851.1"/>
    </source>
</evidence>